<accession>A0A916IZ42</accession>
<name>A0A916IZ42_9BURK</name>
<dbReference type="AlphaFoldDB" id="A0A916IZ42"/>
<feature type="compositionally biased region" description="Polar residues" evidence="1">
    <location>
        <begin position="39"/>
        <end position="48"/>
    </location>
</feature>
<gene>
    <name evidence="3" type="ORF">LMG31506_05076</name>
</gene>
<evidence type="ECO:0000256" key="2">
    <source>
        <dbReference type="SAM" id="SignalP"/>
    </source>
</evidence>
<evidence type="ECO:0008006" key="5">
    <source>
        <dbReference type="Google" id="ProtNLM"/>
    </source>
</evidence>
<protein>
    <recommendedName>
        <fullName evidence="5">Hydroxyquinol 1,2-dioxygenase</fullName>
    </recommendedName>
</protein>
<sequence length="110" mass="11403">MRTHLVKRLALAVTLVAAAAGAQAAGLSYGGATDPYTAGSRSVQSAPSPYTDGARDVQSARDPYSEGARTVEDRRDPYTDGARTLAGMDRSGVSAPPARQVDPYLDGAYA</sequence>
<organism evidence="3 4">
    <name type="scientific">Cupriavidus yeoncheonensis</name>
    <dbReference type="NCBI Taxonomy" id="1462994"/>
    <lineage>
        <taxon>Bacteria</taxon>
        <taxon>Pseudomonadati</taxon>
        <taxon>Pseudomonadota</taxon>
        <taxon>Betaproteobacteria</taxon>
        <taxon>Burkholderiales</taxon>
        <taxon>Burkholderiaceae</taxon>
        <taxon>Cupriavidus</taxon>
    </lineage>
</organism>
<evidence type="ECO:0000313" key="3">
    <source>
        <dbReference type="EMBL" id="CAG2154413.1"/>
    </source>
</evidence>
<keyword evidence="2" id="KW-0732">Signal</keyword>
<feature type="signal peptide" evidence="2">
    <location>
        <begin position="1"/>
        <end position="24"/>
    </location>
</feature>
<evidence type="ECO:0000313" key="4">
    <source>
        <dbReference type="Proteomes" id="UP000672934"/>
    </source>
</evidence>
<dbReference type="EMBL" id="CAJPUY010000022">
    <property type="protein sequence ID" value="CAG2154413.1"/>
    <property type="molecule type" value="Genomic_DNA"/>
</dbReference>
<feature type="compositionally biased region" description="Basic and acidic residues" evidence="1">
    <location>
        <begin position="69"/>
        <end position="78"/>
    </location>
</feature>
<evidence type="ECO:0000256" key="1">
    <source>
        <dbReference type="SAM" id="MobiDB-lite"/>
    </source>
</evidence>
<keyword evidence="4" id="KW-1185">Reference proteome</keyword>
<dbReference type="RefSeq" id="WP_211949935.1">
    <property type="nucleotide sequence ID" value="NZ_CAJPUY010000022.1"/>
</dbReference>
<dbReference type="Proteomes" id="UP000672934">
    <property type="component" value="Unassembled WGS sequence"/>
</dbReference>
<reference evidence="3" key="1">
    <citation type="submission" date="2021-03" db="EMBL/GenBank/DDBJ databases">
        <authorList>
            <person name="Peeters C."/>
        </authorList>
    </citation>
    <scope>NUCLEOTIDE SEQUENCE</scope>
    <source>
        <strain evidence="3">LMG 31506</strain>
    </source>
</reference>
<feature type="chain" id="PRO_5036919917" description="Hydroxyquinol 1,2-dioxygenase" evidence="2">
    <location>
        <begin position="25"/>
        <end position="110"/>
    </location>
</feature>
<proteinExistence type="predicted"/>
<comment type="caution">
    <text evidence="3">The sequence shown here is derived from an EMBL/GenBank/DDBJ whole genome shotgun (WGS) entry which is preliminary data.</text>
</comment>
<feature type="region of interest" description="Disordered" evidence="1">
    <location>
        <begin position="30"/>
        <end position="110"/>
    </location>
</feature>